<dbReference type="Proteomes" id="UP001279734">
    <property type="component" value="Unassembled WGS sequence"/>
</dbReference>
<evidence type="ECO:0000256" key="9">
    <source>
        <dbReference type="RuleBase" id="RU369094"/>
    </source>
</evidence>
<organism evidence="12 13">
    <name type="scientific">Nepenthes gracilis</name>
    <name type="common">Slender pitcher plant</name>
    <dbReference type="NCBI Taxonomy" id="150966"/>
    <lineage>
        <taxon>Eukaryota</taxon>
        <taxon>Viridiplantae</taxon>
        <taxon>Streptophyta</taxon>
        <taxon>Embryophyta</taxon>
        <taxon>Tracheophyta</taxon>
        <taxon>Spermatophyta</taxon>
        <taxon>Magnoliopsida</taxon>
        <taxon>eudicotyledons</taxon>
        <taxon>Gunneridae</taxon>
        <taxon>Pentapetalae</taxon>
        <taxon>Caryophyllales</taxon>
        <taxon>Nepenthaceae</taxon>
        <taxon>Nepenthes</taxon>
    </lineage>
</organism>
<feature type="region of interest" description="Disordered" evidence="10">
    <location>
        <begin position="23"/>
        <end position="50"/>
    </location>
</feature>
<proteinExistence type="predicted"/>
<dbReference type="GO" id="GO:0003677">
    <property type="term" value="F:DNA binding"/>
    <property type="evidence" value="ECO:0007669"/>
    <property type="project" value="UniProtKB-UniRule"/>
</dbReference>
<dbReference type="InterPro" id="IPR003851">
    <property type="entry name" value="Znf_Dof"/>
</dbReference>
<accession>A0AAD3XK77</accession>
<name>A0AAD3XK77_NEPGR</name>
<protein>
    <recommendedName>
        <fullName evidence="9">Dof zinc finger protein</fullName>
    </recommendedName>
</protein>
<feature type="domain" description="Dof-type" evidence="11">
    <location>
        <begin position="72"/>
        <end position="126"/>
    </location>
</feature>
<dbReference type="AlphaFoldDB" id="A0AAD3XK77"/>
<feature type="region of interest" description="Disordered" evidence="10">
    <location>
        <begin position="120"/>
        <end position="139"/>
    </location>
</feature>
<sequence>MVFSSLPLYLDPPNWQQQQQGISEYHGNPDLQPQPLQAQAGGGDGGTATSIRPNSMVERARLAKIPQQDVPLKCPRCESMNTKFCYFNNYSLLQPRHFCKTCRRYWTRGGALRNVPVGGGCRRTNKRSKKGRSKSPISADITTTTTADQIQQRGLTASTSAVFSNTQLIGGHFLQSTPQLSFMAAVQNLTQLGIGTLGLNLEGIQPQVADFSVVHSNIPGAAAAQQLPFSGAGFDEVPSAAVLNCYPFQNGGVNEAGLTSYASGNDNHEINIRSRTASTNGVLASANIEKNHQRQNIYKELVAMPENNQIWGTRNNASVWTDLSGLNSSSTTSHII</sequence>
<dbReference type="GO" id="GO:0008270">
    <property type="term" value="F:zinc ion binding"/>
    <property type="evidence" value="ECO:0007669"/>
    <property type="project" value="UniProtKB-KW"/>
</dbReference>
<keyword evidence="2 8" id="KW-0863">Zinc-finger</keyword>
<evidence type="ECO:0000256" key="10">
    <source>
        <dbReference type="SAM" id="MobiDB-lite"/>
    </source>
</evidence>
<dbReference type="GO" id="GO:0003700">
    <property type="term" value="F:DNA-binding transcription factor activity"/>
    <property type="evidence" value="ECO:0007669"/>
    <property type="project" value="UniProtKB-UniRule"/>
</dbReference>
<evidence type="ECO:0000256" key="2">
    <source>
        <dbReference type="ARBA" id="ARBA00022771"/>
    </source>
</evidence>
<evidence type="ECO:0000256" key="4">
    <source>
        <dbReference type="ARBA" id="ARBA00023015"/>
    </source>
</evidence>
<dbReference type="PROSITE" id="PS50884">
    <property type="entry name" value="ZF_DOF_2"/>
    <property type="match status" value="1"/>
</dbReference>
<dbReference type="PROSITE" id="PS01361">
    <property type="entry name" value="ZF_DOF_1"/>
    <property type="match status" value="1"/>
</dbReference>
<dbReference type="Pfam" id="PF02701">
    <property type="entry name" value="Zn_ribbon_Dof"/>
    <property type="match status" value="1"/>
</dbReference>
<feature type="compositionally biased region" description="Low complexity" evidence="10">
    <location>
        <begin position="30"/>
        <end position="39"/>
    </location>
</feature>
<keyword evidence="1 9" id="KW-0479">Metal-binding</keyword>
<comment type="function">
    <text evidence="9">Transcription factor that binds specifically to a 5'-AA[AG]G-3' consensus core sequence.</text>
</comment>
<keyword evidence="4 9" id="KW-0805">Transcription regulation</keyword>
<evidence type="ECO:0000256" key="1">
    <source>
        <dbReference type="ARBA" id="ARBA00022723"/>
    </source>
</evidence>
<dbReference type="PANTHER" id="PTHR31992">
    <property type="entry name" value="DOF ZINC FINGER PROTEIN DOF1.4-RELATED"/>
    <property type="match status" value="1"/>
</dbReference>
<keyword evidence="7 8" id="KW-0539">Nucleus</keyword>
<evidence type="ECO:0000256" key="8">
    <source>
        <dbReference type="PROSITE-ProRule" id="PRU00071"/>
    </source>
</evidence>
<evidence type="ECO:0000256" key="7">
    <source>
        <dbReference type="ARBA" id="ARBA00023242"/>
    </source>
</evidence>
<dbReference type="InterPro" id="IPR045174">
    <property type="entry name" value="Dof"/>
</dbReference>
<reference evidence="12" key="1">
    <citation type="submission" date="2023-05" db="EMBL/GenBank/DDBJ databases">
        <title>Nepenthes gracilis genome sequencing.</title>
        <authorList>
            <person name="Fukushima K."/>
        </authorList>
    </citation>
    <scope>NUCLEOTIDE SEQUENCE</scope>
    <source>
        <strain evidence="12">SING2019-196</strain>
    </source>
</reference>
<evidence type="ECO:0000256" key="3">
    <source>
        <dbReference type="ARBA" id="ARBA00022833"/>
    </source>
</evidence>
<keyword evidence="5 8" id="KW-0238">DNA-binding</keyword>
<evidence type="ECO:0000256" key="5">
    <source>
        <dbReference type="ARBA" id="ARBA00023125"/>
    </source>
</evidence>
<dbReference type="EMBL" id="BSYO01000007">
    <property type="protein sequence ID" value="GMH07411.1"/>
    <property type="molecule type" value="Genomic_DNA"/>
</dbReference>
<keyword evidence="6 9" id="KW-0804">Transcription</keyword>
<evidence type="ECO:0000313" key="13">
    <source>
        <dbReference type="Proteomes" id="UP001279734"/>
    </source>
</evidence>
<feature type="compositionally biased region" description="Basic residues" evidence="10">
    <location>
        <begin position="123"/>
        <end position="133"/>
    </location>
</feature>
<keyword evidence="3 9" id="KW-0862">Zinc</keyword>
<comment type="subcellular location">
    <subcellularLocation>
        <location evidence="8 9">Nucleus</location>
    </subcellularLocation>
</comment>
<keyword evidence="13" id="KW-1185">Reference proteome</keyword>
<evidence type="ECO:0000259" key="11">
    <source>
        <dbReference type="PROSITE" id="PS50884"/>
    </source>
</evidence>
<evidence type="ECO:0000256" key="6">
    <source>
        <dbReference type="ARBA" id="ARBA00023163"/>
    </source>
</evidence>
<evidence type="ECO:0000313" key="12">
    <source>
        <dbReference type="EMBL" id="GMH07411.1"/>
    </source>
</evidence>
<gene>
    <name evidence="12" type="ORF">Nepgr_009251</name>
</gene>
<dbReference type="PANTHER" id="PTHR31992:SF193">
    <property type="entry name" value="DOF ZINC FINGER PROTEIN DOF3.6"/>
    <property type="match status" value="1"/>
</dbReference>
<comment type="caution">
    <text evidence="12">The sequence shown here is derived from an EMBL/GenBank/DDBJ whole genome shotgun (WGS) entry which is preliminary data.</text>
</comment>
<dbReference type="GO" id="GO:0005634">
    <property type="term" value="C:nucleus"/>
    <property type="evidence" value="ECO:0007669"/>
    <property type="project" value="UniProtKB-SubCell"/>
</dbReference>